<dbReference type="Proteomes" id="UP000031518">
    <property type="component" value="Unassembled WGS sequence"/>
</dbReference>
<proteinExistence type="predicted"/>
<protein>
    <submittedName>
        <fullName evidence="1">Uncharacterized protein</fullName>
    </submittedName>
</protein>
<accession>A0A0B6WWT8</accession>
<name>A0A0B6WWT8_9BACT</name>
<dbReference type="EMBL" id="CBXV010000002">
    <property type="protein sequence ID" value="CDM64585.1"/>
    <property type="molecule type" value="Genomic_DNA"/>
</dbReference>
<reference evidence="1 2" key="1">
    <citation type="submission" date="2013-12" db="EMBL/GenBank/DDBJ databases">
        <authorList>
            <person name="Stott M."/>
        </authorList>
    </citation>
    <scope>NUCLEOTIDE SEQUENCE [LARGE SCALE GENOMIC DNA]</scope>
    <source>
        <strain evidence="1 2">K22</strain>
    </source>
</reference>
<organism evidence="1 2">
    <name type="scientific">Pyrinomonas methylaliphatogenes</name>
    <dbReference type="NCBI Taxonomy" id="454194"/>
    <lineage>
        <taxon>Bacteria</taxon>
        <taxon>Pseudomonadati</taxon>
        <taxon>Acidobacteriota</taxon>
        <taxon>Blastocatellia</taxon>
        <taxon>Blastocatellales</taxon>
        <taxon>Pyrinomonadaceae</taxon>
        <taxon>Pyrinomonas</taxon>
    </lineage>
</organism>
<gene>
    <name evidence="1" type="ORF">PYK22_00579</name>
</gene>
<sequence length="44" mass="5301">MRRKFLILNLGDVFRIVFWRAVGALKTFLILCSRTERSHETRYS</sequence>
<reference evidence="1 2" key="2">
    <citation type="submission" date="2015-01" db="EMBL/GenBank/DDBJ databases">
        <title>Complete genome sequence of Pyrinomonas methylaliphatogenes type strain K22T.</title>
        <authorList>
            <person name="Lee K.C.Y."/>
            <person name="Power J.F."/>
            <person name="Dunfield P.F."/>
            <person name="Morgan X.C."/>
            <person name="Huttenhower C."/>
            <person name="Stott M.B."/>
        </authorList>
    </citation>
    <scope>NUCLEOTIDE SEQUENCE [LARGE SCALE GENOMIC DNA]</scope>
    <source>
        <strain evidence="1 2">K22</strain>
    </source>
</reference>
<evidence type="ECO:0000313" key="2">
    <source>
        <dbReference type="Proteomes" id="UP000031518"/>
    </source>
</evidence>
<evidence type="ECO:0000313" key="1">
    <source>
        <dbReference type="EMBL" id="CDM64585.1"/>
    </source>
</evidence>
<dbReference type="AlphaFoldDB" id="A0A0B6WWT8"/>
<keyword evidence="2" id="KW-1185">Reference proteome</keyword>
<dbReference type="STRING" id="454194.PYK22_00579"/>